<dbReference type="InterPro" id="IPR006311">
    <property type="entry name" value="TAT_signal"/>
</dbReference>
<comment type="caution">
    <text evidence="2">The sequence shown here is derived from an EMBL/GenBank/DDBJ whole genome shotgun (WGS) entry which is preliminary data.</text>
</comment>
<dbReference type="RefSeq" id="WP_185255055.1">
    <property type="nucleotide sequence ID" value="NZ_JACKXE010000002.1"/>
</dbReference>
<proteinExistence type="predicted"/>
<gene>
    <name evidence="2" type="ORF">H5V45_21160</name>
</gene>
<keyword evidence="3" id="KW-1185">Reference proteome</keyword>
<sequence length="211" mass="22180">MTTSPARRAAVLLTTLLAAGAGLAAAPAQATAPASHAAAASRAGDTTTVTFTVPDCLKCEITLHQAIQGRQKVWQTKTKRAHDGAVTFTIPTKRTHGLDATIQAPWEGANGTTTGYVSQVVFRYGHEKPGSDVSSYADVKAKKRGSACWAGTDASDVTIPLEVRKVSVEGTTGPTKATAAWTSTTQDFWAPMERTFKGIFGTQDVPFCAQP</sequence>
<reference evidence="2 3" key="1">
    <citation type="submission" date="2020-08" db="EMBL/GenBank/DDBJ databases">
        <authorList>
            <person name="Seo M.-J."/>
        </authorList>
    </citation>
    <scope>NUCLEOTIDE SEQUENCE [LARGE SCALE GENOMIC DNA]</scope>
    <source>
        <strain evidence="2 3">KIGAM211</strain>
    </source>
</reference>
<dbReference type="AlphaFoldDB" id="A0A7X0RK75"/>
<keyword evidence="1" id="KW-0732">Signal</keyword>
<organism evidence="2 3">
    <name type="scientific">Nocardioides luti</name>
    <dbReference type="NCBI Taxonomy" id="2761101"/>
    <lineage>
        <taxon>Bacteria</taxon>
        <taxon>Bacillati</taxon>
        <taxon>Actinomycetota</taxon>
        <taxon>Actinomycetes</taxon>
        <taxon>Propionibacteriales</taxon>
        <taxon>Nocardioidaceae</taxon>
        <taxon>Nocardioides</taxon>
    </lineage>
</organism>
<feature type="signal peptide" evidence="1">
    <location>
        <begin position="1"/>
        <end position="24"/>
    </location>
</feature>
<dbReference type="EMBL" id="JACKXE010000002">
    <property type="protein sequence ID" value="MBB6629841.1"/>
    <property type="molecule type" value="Genomic_DNA"/>
</dbReference>
<dbReference type="Proteomes" id="UP000523955">
    <property type="component" value="Unassembled WGS sequence"/>
</dbReference>
<evidence type="ECO:0000313" key="3">
    <source>
        <dbReference type="Proteomes" id="UP000523955"/>
    </source>
</evidence>
<dbReference type="PROSITE" id="PS51318">
    <property type="entry name" value="TAT"/>
    <property type="match status" value="1"/>
</dbReference>
<protein>
    <submittedName>
        <fullName evidence="2">Uncharacterized protein</fullName>
    </submittedName>
</protein>
<evidence type="ECO:0000313" key="2">
    <source>
        <dbReference type="EMBL" id="MBB6629841.1"/>
    </source>
</evidence>
<evidence type="ECO:0000256" key="1">
    <source>
        <dbReference type="SAM" id="SignalP"/>
    </source>
</evidence>
<name>A0A7X0RK75_9ACTN</name>
<accession>A0A7X0RK75</accession>
<feature type="chain" id="PRO_5039232967" evidence="1">
    <location>
        <begin position="25"/>
        <end position="211"/>
    </location>
</feature>